<gene>
    <name evidence="1" type="ORF">APZ42_021660</name>
</gene>
<sequence length="322" mass="35463">MLTITAFRTKMWLRRGANQFTNCINHCTTLSTMFIILFRFLTSHVTKVECFSDSIPLGDCSPMKSIHGVQPQQGPHPFVTYADKSKIINNGDVVKLTLTIKQRAFGSDVSFKGYLVMAFDSESNLTDVSIGSFLQPSDGQVVSCPDGQSLNNAVTHQSSDKKQFVTVNWTPPKDYVGLVSFRTTYLTNGTVFWINTQAAYLVRVIDPIAITLPPSTETLPSTTLSSTDTSYSDMATSEGYESIATTTEEMMFNVTEDAYNSTNSFTTDETTTYVTTGMTSTTKPSGSGPTSEFRLDFNVLLASLACWAGLRLRDKHLLLIVV</sequence>
<dbReference type="AlphaFoldDB" id="A0A0P5YZH7"/>
<proteinExistence type="predicted"/>
<dbReference type="STRING" id="35525.A0A0P5YZH7"/>
<dbReference type="GO" id="GO:0016020">
    <property type="term" value="C:membrane"/>
    <property type="evidence" value="ECO:0007669"/>
    <property type="project" value="TreeGrafter"/>
</dbReference>
<keyword evidence="2" id="KW-1185">Reference proteome</keyword>
<dbReference type="InterPro" id="IPR002861">
    <property type="entry name" value="Reeler_dom"/>
</dbReference>
<dbReference type="PANTHER" id="PTHR45828:SF36">
    <property type="entry name" value="REELIN DOMAIN-CONTAINING PROTEIN"/>
    <property type="match status" value="1"/>
</dbReference>
<name>A0A0P5YZH7_9CRUS</name>
<dbReference type="Pfam" id="PF02014">
    <property type="entry name" value="Reeler"/>
    <property type="match status" value="1"/>
</dbReference>
<comment type="caution">
    <text evidence="1">The sequence shown here is derived from an EMBL/GenBank/DDBJ whole genome shotgun (WGS) entry which is preliminary data.</text>
</comment>
<dbReference type="PROSITE" id="PS51019">
    <property type="entry name" value="REELIN"/>
    <property type="match status" value="1"/>
</dbReference>
<dbReference type="InterPro" id="IPR051237">
    <property type="entry name" value="Ferric-chelate_Red/DefProt"/>
</dbReference>
<evidence type="ECO:0000313" key="2">
    <source>
        <dbReference type="Proteomes" id="UP000076858"/>
    </source>
</evidence>
<dbReference type="InterPro" id="IPR042307">
    <property type="entry name" value="Reeler_sf"/>
</dbReference>
<protein>
    <submittedName>
        <fullName evidence="1">Putative Secreted protein</fullName>
    </submittedName>
</protein>
<reference evidence="1 2" key="1">
    <citation type="submission" date="2016-03" db="EMBL/GenBank/DDBJ databases">
        <title>EvidentialGene: Evidence-directed Construction of Genes on Genomes.</title>
        <authorList>
            <person name="Gilbert D.G."/>
            <person name="Choi J.-H."/>
            <person name="Mockaitis K."/>
            <person name="Colbourne J."/>
            <person name="Pfrender M."/>
        </authorList>
    </citation>
    <scope>NUCLEOTIDE SEQUENCE [LARGE SCALE GENOMIC DNA]</scope>
    <source>
        <strain evidence="1 2">Xinb3</strain>
        <tissue evidence="1">Complete organism</tissue>
    </source>
</reference>
<dbReference type="EMBL" id="LRGB01001253">
    <property type="protein sequence ID" value="KZS13191.1"/>
    <property type="molecule type" value="Genomic_DNA"/>
</dbReference>
<organism evidence="1 2">
    <name type="scientific">Daphnia magna</name>
    <dbReference type="NCBI Taxonomy" id="35525"/>
    <lineage>
        <taxon>Eukaryota</taxon>
        <taxon>Metazoa</taxon>
        <taxon>Ecdysozoa</taxon>
        <taxon>Arthropoda</taxon>
        <taxon>Crustacea</taxon>
        <taxon>Branchiopoda</taxon>
        <taxon>Diplostraca</taxon>
        <taxon>Cladocera</taxon>
        <taxon>Anomopoda</taxon>
        <taxon>Daphniidae</taxon>
        <taxon>Daphnia</taxon>
    </lineage>
</organism>
<dbReference type="Gene3D" id="2.60.40.4060">
    <property type="entry name" value="Reeler domain"/>
    <property type="match status" value="1"/>
</dbReference>
<dbReference type="CDD" id="cd08544">
    <property type="entry name" value="Reeler"/>
    <property type="match status" value="1"/>
</dbReference>
<evidence type="ECO:0000313" key="1">
    <source>
        <dbReference type="EMBL" id="KZS13191.1"/>
    </source>
</evidence>
<dbReference type="PANTHER" id="PTHR45828">
    <property type="entry name" value="CYTOCHROME B561/FERRIC REDUCTASE TRANSMEMBRANE"/>
    <property type="match status" value="1"/>
</dbReference>
<dbReference type="Proteomes" id="UP000076858">
    <property type="component" value="Unassembled WGS sequence"/>
</dbReference>
<dbReference type="OrthoDB" id="6360475at2759"/>
<accession>A0A0P5YZH7</accession>